<proteinExistence type="predicted"/>
<keyword evidence="1" id="KW-1133">Transmembrane helix</keyword>
<sequence length="894" mass="98197">MQKRQDQKQKNAGFTLAELLLVIGILSILLTIGMLSVQVYRKNLKMMEMDRMAKQIFIAAQNHMTALKTSGKWETYQNKSDMLRGEIESGLGKKMEKPADYPTTQIWSNSEIGIEGEHHYYVVGHTEETHDLSQSILEELLPQNAIDDVVRHEGKYMIEYDYATATVYGVFYTDSSEEFRYETDIMGANGLNTLGGRKSDKDGKNVRKEYQNKDGKNVLIGYYGGSVSQVLSSKNLREPTIKIENEERLIVTITDSNDSVDETHVELEVVGKESGAIKQVRLLEGESDSWWSSSSSEDRTKREYRLIFDDITKQGGHFVDLFEGFIPGEDIFIKATCSSNKVFANLASSQATTNSLFAQKTQIIDTTDINASYAKATVSNARHLQNLSPDVSGLPVQVQAFPLHASKKDTMIQIEAKSLIKEVEQTKDIDWDTFWKQIESSKHIYLYNKENSSAGKSVEEQAFYPISNRAIGFYEGFGKTIKNLILTDQELTDMEQANSGIFAEIGTIYSSQTLKIQNLVLQNVAAIGSKNVGILLGEAKQNTKLEVKNVQIIDPSIEAGESAGGVVGKAEENANIQITEVHLVNPTIQAREDSGGLVGTMQSGTIVKSGVFFTDNEEKDGMTASEKYKEGAYSEETKRYGSKYFIVSSHGNAGGIVGSLEKKATIKQSFASVPIVAESGSAGGLLGENKGNHTKITNSYSGGYTENGLYTQSYSVVAMDINSGTAGGLLGKNTGSHVTIQNSYANGSVFGKQIGGFVGSDESDSTDYLNCYATGLVTAAIEENAIKGAFAGQIATQNKSKNCYYLIDSNKNVAGVGKGTDHFVGKNYEDLQKNVTFKEVYNSSGHEITPTLADDETQTHAYDTFYLGETYPFPVVTTTGYQGEEEQRVRSHYG</sequence>
<evidence type="ECO:0000313" key="2">
    <source>
        <dbReference type="EMBL" id="MBO8463079.1"/>
    </source>
</evidence>
<evidence type="ECO:0000313" key="3">
    <source>
        <dbReference type="Proteomes" id="UP000823618"/>
    </source>
</evidence>
<feature type="transmembrane region" description="Helical" evidence="1">
    <location>
        <begin position="12"/>
        <end position="37"/>
    </location>
</feature>
<dbReference type="InterPro" id="IPR045584">
    <property type="entry name" value="Pilin-like"/>
</dbReference>
<gene>
    <name evidence="2" type="ORF">IAC13_04025</name>
</gene>
<dbReference type="NCBIfam" id="TIGR02532">
    <property type="entry name" value="IV_pilin_GFxxxE"/>
    <property type="match status" value="1"/>
</dbReference>
<dbReference type="InterPro" id="IPR012902">
    <property type="entry name" value="N_methyl_site"/>
</dbReference>
<dbReference type="SUPFAM" id="SSF54523">
    <property type="entry name" value="Pili subunits"/>
    <property type="match status" value="1"/>
</dbReference>
<reference evidence="2" key="2">
    <citation type="journal article" date="2021" name="PeerJ">
        <title>Extensive microbial diversity within the chicken gut microbiome revealed by metagenomics and culture.</title>
        <authorList>
            <person name="Gilroy R."/>
            <person name="Ravi A."/>
            <person name="Getino M."/>
            <person name="Pursley I."/>
            <person name="Horton D.L."/>
            <person name="Alikhan N.F."/>
            <person name="Baker D."/>
            <person name="Gharbi K."/>
            <person name="Hall N."/>
            <person name="Watson M."/>
            <person name="Adriaenssens E.M."/>
            <person name="Foster-Nyarko E."/>
            <person name="Jarju S."/>
            <person name="Secka A."/>
            <person name="Antonio M."/>
            <person name="Oren A."/>
            <person name="Chaudhuri R.R."/>
            <person name="La Ragione R."/>
            <person name="Hildebrand F."/>
            <person name="Pallen M.J."/>
        </authorList>
    </citation>
    <scope>NUCLEOTIDE SEQUENCE</scope>
    <source>
        <strain evidence="2">E3-2379</strain>
    </source>
</reference>
<protein>
    <submittedName>
        <fullName evidence="2">Type II secretion system protein</fullName>
    </submittedName>
</protein>
<keyword evidence="1" id="KW-0472">Membrane</keyword>
<dbReference type="Proteomes" id="UP000823618">
    <property type="component" value="Unassembled WGS sequence"/>
</dbReference>
<evidence type="ECO:0000256" key="1">
    <source>
        <dbReference type="SAM" id="Phobius"/>
    </source>
</evidence>
<accession>A0A9D9HZ18</accession>
<organism evidence="2 3">
    <name type="scientific">Candidatus Scybalomonas excrementavium</name>
    <dbReference type="NCBI Taxonomy" id="2840943"/>
    <lineage>
        <taxon>Bacteria</taxon>
        <taxon>Bacillati</taxon>
        <taxon>Bacillota</taxon>
        <taxon>Clostridia</taxon>
        <taxon>Lachnospirales</taxon>
        <taxon>Lachnospiraceae</taxon>
        <taxon>Lachnospiraceae incertae sedis</taxon>
        <taxon>Candidatus Scybalomonas</taxon>
    </lineage>
</organism>
<name>A0A9D9HZ18_9FIRM</name>
<dbReference type="Pfam" id="PF07963">
    <property type="entry name" value="N_methyl"/>
    <property type="match status" value="1"/>
</dbReference>
<comment type="caution">
    <text evidence="2">The sequence shown here is derived from an EMBL/GenBank/DDBJ whole genome shotgun (WGS) entry which is preliminary data.</text>
</comment>
<dbReference type="EMBL" id="JADIML010000113">
    <property type="protein sequence ID" value="MBO8463079.1"/>
    <property type="molecule type" value="Genomic_DNA"/>
</dbReference>
<dbReference type="Gene3D" id="2.160.20.110">
    <property type="match status" value="3"/>
</dbReference>
<feature type="non-terminal residue" evidence="2">
    <location>
        <position position="894"/>
    </location>
</feature>
<dbReference type="Gene3D" id="3.30.700.10">
    <property type="entry name" value="Glycoprotein, Type 4 Pilin"/>
    <property type="match status" value="1"/>
</dbReference>
<keyword evidence="1" id="KW-0812">Transmembrane</keyword>
<reference evidence="2" key="1">
    <citation type="submission" date="2020-10" db="EMBL/GenBank/DDBJ databases">
        <authorList>
            <person name="Gilroy R."/>
        </authorList>
    </citation>
    <scope>NUCLEOTIDE SEQUENCE</scope>
    <source>
        <strain evidence="2">E3-2379</strain>
    </source>
</reference>
<dbReference type="AlphaFoldDB" id="A0A9D9HZ18"/>